<evidence type="ECO:0000256" key="1">
    <source>
        <dbReference type="ARBA" id="ARBA00022475"/>
    </source>
</evidence>
<comment type="subcellular location">
    <subcellularLocation>
        <location evidence="7">Cell membrane</location>
        <topology evidence="7">Single-pass membrane protein</topology>
    </subcellularLocation>
</comment>
<gene>
    <name evidence="7 9" type="primary">mltG</name>
    <name evidence="9" type="ORF">NP064_07875</name>
</gene>
<organism evidence="9 10">
    <name type="scientific">Cellulomonas chengniuliangii</name>
    <dbReference type="NCBI Taxonomy" id="2968084"/>
    <lineage>
        <taxon>Bacteria</taxon>
        <taxon>Bacillati</taxon>
        <taxon>Actinomycetota</taxon>
        <taxon>Actinomycetes</taxon>
        <taxon>Micrococcales</taxon>
        <taxon>Cellulomonadaceae</taxon>
        <taxon>Cellulomonas</taxon>
    </lineage>
</organism>
<evidence type="ECO:0000256" key="4">
    <source>
        <dbReference type="ARBA" id="ARBA00023136"/>
    </source>
</evidence>
<comment type="catalytic activity">
    <reaction evidence="7">
        <text>a peptidoglycan chain = a peptidoglycan chain with N-acetyl-1,6-anhydromuramyl-[peptide] at the reducing end + a peptidoglycan chain with N-acetylglucosamine at the non-reducing end.</text>
        <dbReference type="EC" id="4.2.2.29"/>
    </reaction>
</comment>
<reference evidence="9 10" key="1">
    <citation type="submission" date="2022-07" db="EMBL/GenBank/DDBJ databases">
        <title>Novel species in genus cellulomonas.</title>
        <authorList>
            <person name="Ye L."/>
        </authorList>
    </citation>
    <scope>NUCLEOTIDE SEQUENCE [LARGE SCALE GENOMIC DNA]</scope>
    <source>
        <strain evidence="10">zg-Y338</strain>
    </source>
</reference>
<proteinExistence type="inferred from homology"/>
<keyword evidence="4 7" id="KW-0472">Membrane</keyword>
<keyword evidence="5 7" id="KW-0456">Lyase</keyword>
<evidence type="ECO:0000256" key="2">
    <source>
        <dbReference type="ARBA" id="ARBA00022692"/>
    </source>
</evidence>
<name>A0ABY5L4Q9_9CELL</name>
<keyword evidence="1 7" id="KW-1003">Cell membrane</keyword>
<dbReference type="EMBL" id="CP101988">
    <property type="protein sequence ID" value="UUI76779.1"/>
    <property type="molecule type" value="Genomic_DNA"/>
</dbReference>
<dbReference type="InterPro" id="IPR003770">
    <property type="entry name" value="MLTG-like"/>
</dbReference>
<dbReference type="NCBIfam" id="TIGR00247">
    <property type="entry name" value="endolytic transglycosylase MltG"/>
    <property type="match status" value="1"/>
</dbReference>
<accession>A0ABY5L4Q9</accession>
<evidence type="ECO:0000256" key="5">
    <source>
        <dbReference type="ARBA" id="ARBA00023239"/>
    </source>
</evidence>
<evidence type="ECO:0000256" key="6">
    <source>
        <dbReference type="ARBA" id="ARBA00023316"/>
    </source>
</evidence>
<feature type="transmembrane region" description="Helical" evidence="7">
    <location>
        <begin position="45"/>
        <end position="66"/>
    </location>
</feature>
<dbReference type="HAMAP" id="MF_02065">
    <property type="entry name" value="MltG"/>
    <property type="match status" value="1"/>
</dbReference>
<keyword evidence="3 7" id="KW-1133">Transmembrane helix</keyword>
<dbReference type="RefSeq" id="WP_227569067.1">
    <property type="nucleotide sequence ID" value="NZ_CP101988.1"/>
</dbReference>
<dbReference type="Gene3D" id="3.30.1490.480">
    <property type="entry name" value="Endolytic murein transglycosylase"/>
    <property type="match status" value="1"/>
</dbReference>
<evidence type="ECO:0000256" key="8">
    <source>
        <dbReference type="SAM" id="MobiDB-lite"/>
    </source>
</evidence>
<comment type="function">
    <text evidence="7">Functions as a peptidoglycan terminase that cleaves nascent peptidoglycan strands endolytically to terminate their elongation.</text>
</comment>
<protein>
    <recommendedName>
        <fullName evidence="7">Endolytic murein transglycosylase</fullName>
        <ecNumber evidence="7">4.2.2.29</ecNumber>
    </recommendedName>
    <alternativeName>
        <fullName evidence="7">Peptidoglycan lytic transglycosylase</fullName>
    </alternativeName>
    <alternativeName>
        <fullName evidence="7">Peptidoglycan polymerization terminase</fullName>
    </alternativeName>
</protein>
<sequence length="390" mass="41475">MSDLFLGTVSQHEAEQPLPTRRSRSRQDGKARRNRQRRNRRRRSVLVIIMAICLVGGAGYVVTSIFSDFFGGLFGGSSDTAEISDYEGPGTGEATVTVVSGDTGGAIGEKLVEAGVVATTSAFTKAYAANPLATQIQPGAYKLRLQMRASDAVDALLDSANRVSLKVTVNEGLAMSQIFEKVSGITAIPVADLEAAAADPAALGLPAEANGSLEGWLFPATYQIEPGATATALLSHMVGKTVEVLTANGVPQDQWETVLIKASLVEREGKSPEDRAKIAQAIENRLDRGMRLEIDAVLAYGLGKPGTALTNADKEVDSPFNSYRNIGLPPSPIASPGEVSIQSVMNPTPGPWIFWCTVNLETGETKFAETFGEHQQNVAELRAWEAANSK</sequence>
<dbReference type="EC" id="4.2.2.29" evidence="7"/>
<keyword evidence="2 7" id="KW-0812">Transmembrane</keyword>
<dbReference type="PANTHER" id="PTHR30518">
    <property type="entry name" value="ENDOLYTIC MUREIN TRANSGLYCOSYLASE"/>
    <property type="match status" value="1"/>
</dbReference>
<feature type="region of interest" description="Disordered" evidence="8">
    <location>
        <begin position="1"/>
        <end position="39"/>
    </location>
</feature>
<dbReference type="PANTHER" id="PTHR30518:SF2">
    <property type="entry name" value="ENDOLYTIC MUREIN TRANSGLYCOSYLASE"/>
    <property type="match status" value="1"/>
</dbReference>
<dbReference type="Pfam" id="PF02618">
    <property type="entry name" value="YceG"/>
    <property type="match status" value="1"/>
</dbReference>
<evidence type="ECO:0000256" key="3">
    <source>
        <dbReference type="ARBA" id="ARBA00022989"/>
    </source>
</evidence>
<evidence type="ECO:0000256" key="7">
    <source>
        <dbReference type="HAMAP-Rule" id="MF_02065"/>
    </source>
</evidence>
<dbReference type="Proteomes" id="UP001316189">
    <property type="component" value="Chromosome"/>
</dbReference>
<keyword evidence="6 7" id="KW-0961">Cell wall biogenesis/degradation</keyword>
<evidence type="ECO:0000313" key="10">
    <source>
        <dbReference type="Proteomes" id="UP001316189"/>
    </source>
</evidence>
<keyword evidence="10" id="KW-1185">Reference proteome</keyword>
<comment type="similarity">
    <text evidence="7">Belongs to the transglycosylase MltG family.</text>
</comment>
<evidence type="ECO:0000313" key="9">
    <source>
        <dbReference type="EMBL" id="UUI76779.1"/>
    </source>
</evidence>
<feature type="site" description="Important for catalytic activity" evidence="7">
    <location>
        <position position="268"/>
    </location>
</feature>